<evidence type="ECO:0000313" key="3">
    <source>
        <dbReference type="Proteomes" id="UP000622166"/>
    </source>
</evidence>
<organism evidence="2 3">
    <name type="scientific">Streptomyces poonensis</name>
    <dbReference type="NCBI Taxonomy" id="68255"/>
    <lineage>
        <taxon>Bacteria</taxon>
        <taxon>Bacillati</taxon>
        <taxon>Actinomycetota</taxon>
        <taxon>Actinomycetes</taxon>
        <taxon>Kitasatosporales</taxon>
        <taxon>Streptomycetaceae</taxon>
        <taxon>Streptomyces</taxon>
    </lineage>
</organism>
<dbReference type="AlphaFoldDB" id="A0A918PJB4"/>
<accession>A0A918PJB4</accession>
<comment type="caution">
    <text evidence="2">The sequence shown here is derived from an EMBL/GenBank/DDBJ whole genome shotgun (WGS) entry which is preliminary data.</text>
</comment>
<feature type="region of interest" description="Disordered" evidence="1">
    <location>
        <begin position="85"/>
        <end position="128"/>
    </location>
</feature>
<reference evidence="2" key="1">
    <citation type="journal article" date="2014" name="Int. J. Syst. Evol. Microbiol.">
        <title>Complete genome sequence of Corynebacterium casei LMG S-19264T (=DSM 44701T), isolated from a smear-ripened cheese.</title>
        <authorList>
            <consortium name="US DOE Joint Genome Institute (JGI-PGF)"/>
            <person name="Walter F."/>
            <person name="Albersmeier A."/>
            <person name="Kalinowski J."/>
            <person name="Ruckert C."/>
        </authorList>
    </citation>
    <scope>NUCLEOTIDE SEQUENCE</scope>
    <source>
        <strain evidence="2">JCM 4815</strain>
    </source>
</reference>
<gene>
    <name evidence="2" type="ORF">GCM10010365_35820</name>
</gene>
<evidence type="ECO:0000256" key="1">
    <source>
        <dbReference type="SAM" id="MobiDB-lite"/>
    </source>
</evidence>
<proteinExistence type="predicted"/>
<name>A0A918PJB4_9ACTN</name>
<dbReference type="Proteomes" id="UP000622166">
    <property type="component" value="Unassembled WGS sequence"/>
</dbReference>
<dbReference type="EMBL" id="BMVW01000006">
    <property type="protein sequence ID" value="GGZ12925.1"/>
    <property type="molecule type" value="Genomic_DNA"/>
</dbReference>
<evidence type="ECO:0000313" key="2">
    <source>
        <dbReference type="EMBL" id="GGZ12925.1"/>
    </source>
</evidence>
<protein>
    <submittedName>
        <fullName evidence="2">Uncharacterized protein</fullName>
    </submittedName>
</protein>
<reference evidence="2" key="2">
    <citation type="submission" date="2020-09" db="EMBL/GenBank/DDBJ databases">
        <authorList>
            <person name="Sun Q."/>
            <person name="Ohkuma M."/>
        </authorList>
    </citation>
    <scope>NUCLEOTIDE SEQUENCE</scope>
    <source>
        <strain evidence="2">JCM 4815</strain>
    </source>
</reference>
<sequence length="128" mass="14077">MDTATITARLDQARTADTRVRDRIVDEVAGELLAAGTPPAYEVASADLVTDPYFMSADRYWRRRFHDRPTVRTALECARWVTDHVADGEPGCGRRAVGTRQRVPQPRERGTGGRPHGGGRRGGPGRHG</sequence>
<feature type="compositionally biased region" description="Basic residues" evidence="1">
    <location>
        <begin position="117"/>
        <end position="128"/>
    </location>
</feature>
<keyword evidence="3" id="KW-1185">Reference proteome</keyword>